<keyword evidence="5 7" id="KW-1133">Transmembrane helix</keyword>
<evidence type="ECO:0000256" key="7">
    <source>
        <dbReference type="RuleBase" id="RU363032"/>
    </source>
</evidence>
<dbReference type="PANTHER" id="PTHR30151">
    <property type="entry name" value="ALKANE SULFONATE ABC TRANSPORTER-RELATED, MEMBRANE SUBUNIT"/>
    <property type="match status" value="1"/>
</dbReference>
<keyword evidence="6 7" id="KW-0472">Membrane</keyword>
<gene>
    <name evidence="9" type="ORF">ACFOOQ_00300</name>
</gene>
<evidence type="ECO:0000256" key="3">
    <source>
        <dbReference type="ARBA" id="ARBA00022475"/>
    </source>
</evidence>
<organism evidence="9 10">
    <name type="scientific">Ferrovibrio xuzhouensis</name>
    <dbReference type="NCBI Taxonomy" id="1576914"/>
    <lineage>
        <taxon>Bacteria</taxon>
        <taxon>Pseudomonadati</taxon>
        <taxon>Pseudomonadota</taxon>
        <taxon>Alphaproteobacteria</taxon>
        <taxon>Rhodospirillales</taxon>
        <taxon>Rhodospirillaceae</taxon>
        <taxon>Ferrovibrio</taxon>
    </lineage>
</organism>
<accession>A0ABV7VCS2</accession>
<proteinExistence type="inferred from homology"/>
<dbReference type="RefSeq" id="WP_379720033.1">
    <property type="nucleotide sequence ID" value="NZ_JBHRYJ010000001.1"/>
</dbReference>
<sequence length="362" mass="39752">MSTASEYAGITGDEMRRRRQEKLFARINRTATYLNVVGFGWLVPLLKIAAGDHPRHQLRELRQQLLIPLVGIAAFLALWAGLAPQVHTSLGAIPGPAQVWEQAVNLYQDHKAERAKEAAFYARQDERNRELVAEGKADRVKWRNYTGKATYLDQILTSLKTVALGFIIATLVAVPVGIMCGLSRSVNGAVNPLIQIFKPVSPLAWLPIVTMTVSALYIDTSDAFPKSLVISAITVTLCSLWPTLINTTLGVVSVDKDLMNVSRVLRLPTWKTVTKLVLPSALPLIFTGLRLSLGVGWMVLIAAEMLAQNPGLGKFVWDEFQNGSSSSLARIIVAVLTIGIIGFLLDRLMYALQAAFTYSTNR</sequence>
<comment type="subcellular location">
    <subcellularLocation>
        <location evidence="1 7">Cell membrane</location>
        <topology evidence="1 7">Multi-pass membrane protein</topology>
    </subcellularLocation>
</comment>
<dbReference type="Proteomes" id="UP001595711">
    <property type="component" value="Unassembled WGS sequence"/>
</dbReference>
<dbReference type="SUPFAM" id="SSF161098">
    <property type="entry name" value="MetI-like"/>
    <property type="match status" value="1"/>
</dbReference>
<reference evidence="10" key="1">
    <citation type="journal article" date="2019" name="Int. J. Syst. Evol. Microbiol.">
        <title>The Global Catalogue of Microorganisms (GCM) 10K type strain sequencing project: providing services to taxonomists for standard genome sequencing and annotation.</title>
        <authorList>
            <consortium name="The Broad Institute Genomics Platform"/>
            <consortium name="The Broad Institute Genome Sequencing Center for Infectious Disease"/>
            <person name="Wu L."/>
            <person name="Ma J."/>
        </authorList>
    </citation>
    <scope>NUCLEOTIDE SEQUENCE [LARGE SCALE GENOMIC DNA]</scope>
    <source>
        <strain evidence="10">KCTC 42182</strain>
    </source>
</reference>
<feature type="transmembrane region" description="Helical" evidence="7">
    <location>
        <begin position="202"/>
        <end position="218"/>
    </location>
</feature>
<comment type="caution">
    <text evidence="9">The sequence shown here is derived from an EMBL/GenBank/DDBJ whole genome shotgun (WGS) entry which is preliminary data.</text>
</comment>
<feature type="transmembrane region" description="Helical" evidence="7">
    <location>
        <begin position="327"/>
        <end position="345"/>
    </location>
</feature>
<dbReference type="CDD" id="cd06261">
    <property type="entry name" value="TM_PBP2"/>
    <property type="match status" value="1"/>
</dbReference>
<comment type="similarity">
    <text evidence="7">Belongs to the binding-protein-dependent transport system permease family.</text>
</comment>
<protein>
    <submittedName>
        <fullName evidence="9">ABC transporter permease</fullName>
    </submittedName>
</protein>
<feature type="transmembrane region" description="Helical" evidence="7">
    <location>
        <begin position="276"/>
        <end position="307"/>
    </location>
</feature>
<keyword evidence="2 7" id="KW-0813">Transport</keyword>
<keyword evidence="4 7" id="KW-0812">Transmembrane</keyword>
<dbReference type="EMBL" id="JBHRYJ010000001">
    <property type="protein sequence ID" value="MFC3673963.1"/>
    <property type="molecule type" value="Genomic_DNA"/>
</dbReference>
<keyword evidence="3" id="KW-1003">Cell membrane</keyword>
<feature type="transmembrane region" description="Helical" evidence="7">
    <location>
        <begin position="65"/>
        <end position="82"/>
    </location>
</feature>
<evidence type="ECO:0000313" key="9">
    <source>
        <dbReference type="EMBL" id="MFC3673963.1"/>
    </source>
</evidence>
<evidence type="ECO:0000313" key="10">
    <source>
        <dbReference type="Proteomes" id="UP001595711"/>
    </source>
</evidence>
<name>A0ABV7VCS2_9PROT</name>
<evidence type="ECO:0000259" key="8">
    <source>
        <dbReference type="PROSITE" id="PS50928"/>
    </source>
</evidence>
<dbReference type="Gene3D" id="1.10.3720.10">
    <property type="entry name" value="MetI-like"/>
    <property type="match status" value="1"/>
</dbReference>
<dbReference type="PANTHER" id="PTHR30151:SF7">
    <property type="entry name" value="NITRATE IMPORT PERMEASE PROTEIN NRTB"/>
    <property type="match status" value="1"/>
</dbReference>
<dbReference type="Pfam" id="PF00528">
    <property type="entry name" value="BPD_transp_1"/>
    <property type="match status" value="1"/>
</dbReference>
<keyword evidence="10" id="KW-1185">Reference proteome</keyword>
<dbReference type="InterPro" id="IPR000515">
    <property type="entry name" value="MetI-like"/>
</dbReference>
<dbReference type="InterPro" id="IPR035906">
    <property type="entry name" value="MetI-like_sf"/>
</dbReference>
<evidence type="ECO:0000256" key="5">
    <source>
        <dbReference type="ARBA" id="ARBA00022989"/>
    </source>
</evidence>
<feature type="transmembrane region" description="Helical" evidence="7">
    <location>
        <begin position="162"/>
        <end position="182"/>
    </location>
</feature>
<evidence type="ECO:0000256" key="2">
    <source>
        <dbReference type="ARBA" id="ARBA00022448"/>
    </source>
</evidence>
<dbReference type="PROSITE" id="PS50928">
    <property type="entry name" value="ABC_TM1"/>
    <property type="match status" value="1"/>
</dbReference>
<evidence type="ECO:0000256" key="1">
    <source>
        <dbReference type="ARBA" id="ARBA00004651"/>
    </source>
</evidence>
<feature type="domain" description="ABC transmembrane type-1" evidence="8">
    <location>
        <begin position="155"/>
        <end position="349"/>
    </location>
</feature>
<evidence type="ECO:0000256" key="4">
    <source>
        <dbReference type="ARBA" id="ARBA00022692"/>
    </source>
</evidence>
<evidence type="ECO:0000256" key="6">
    <source>
        <dbReference type="ARBA" id="ARBA00023136"/>
    </source>
</evidence>
<feature type="transmembrane region" description="Helical" evidence="7">
    <location>
        <begin position="230"/>
        <end position="255"/>
    </location>
</feature>